<dbReference type="AlphaFoldDB" id="A0A4C1ZGL0"/>
<comment type="caution">
    <text evidence="3">The sequence shown here is derived from an EMBL/GenBank/DDBJ whole genome shotgun (WGS) entry which is preliminary data.</text>
</comment>
<keyword evidence="2" id="KW-1133">Transmembrane helix</keyword>
<dbReference type="Proteomes" id="UP000299102">
    <property type="component" value="Unassembled WGS sequence"/>
</dbReference>
<keyword evidence="2" id="KW-0812">Transmembrane</keyword>
<feature type="transmembrane region" description="Helical" evidence="2">
    <location>
        <begin position="21"/>
        <end position="40"/>
    </location>
</feature>
<evidence type="ECO:0000313" key="3">
    <source>
        <dbReference type="EMBL" id="GBP86283.1"/>
    </source>
</evidence>
<protein>
    <submittedName>
        <fullName evidence="3">Uncharacterized protein</fullName>
    </submittedName>
</protein>
<evidence type="ECO:0000313" key="4">
    <source>
        <dbReference type="Proteomes" id="UP000299102"/>
    </source>
</evidence>
<keyword evidence="2" id="KW-0472">Membrane</keyword>
<gene>
    <name evidence="3" type="ORF">EVAR_91687_1</name>
</gene>
<evidence type="ECO:0000256" key="2">
    <source>
        <dbReference type="SAM" id="Phobius"/>
    </source>
</evidence>
<feature type="region of interest" description="Disordered" evidence="1">
    <location>
        <begin position="71"/>
        <end position="97"/>
    </location>
</feature>
<name>A0A4C1ZGL0_EUMVA</name>
<sequence length="129" mass="15039">MRKKSAKRSRVHAHMPTARQTVATFAFSSVTIYITVQFQLPMIGDKYSTIATLYIHHVMFYSKVNVPHWGRHGEKRDEASYQNEEHDNHQSIKRKQEVQIEADLIKKNHAEDVTSLEDDSKSENEELLE</sequence>
<accession>A0A4C1ZGL0</accession>
<evidence type="ECO:0000256" key="1">
    <source>
        <dbReference type="SAM" id="MobiDB-lite"/>
    </source>
</evidence>
<reference evidence="3 4" key="1">
    <citation type="journal article" date="2019" name="Commun. Biol.">
        <title>The bagworm genome reveals a unique fibroin gene that provides high tensile strength.</title>
        <authorList>
            <person name="Kono N."/>
            <person name="Nakamura H."/>
            <person name="Ohtoshi R."/>
            <person name="Tomita M."/>
            <person name="Numata K."/>
            <person name="Arakawa K."/>
        </authorList>
    </citation>
    <scope>NUCLEOTIDE SEQUENCE [LARGE SCALE GENOMIC DNA]</scope>
</reference>
<feature type="region of interest" description="Disordered" evidence="1">
    <location>
        <begin position="109"/>
        <end position="129"/>
    </location>
</feature>
<keyword evidence="4" id="KW-1185">Reference proteome</keyword>
<organism evidence="3 4">
    <name type="scientific">Eumeta variegata</name>
    <name type="common">Bagworm moth</name>
    <name type="synonym">Eumeta japonica</name>
    <dbReference type="NCBI Taxonomy" id="151549"/>
    <lineage>
        <taxon>Eukaryota</taxon>
        <taxon>Metazoa</taxon>
        <taxon>Ecdysozoa</taxon>
        <taxon>Arthropoda</taxon>
        <taxon>Hexapoda</taxon>
        <taxon>Insecta</taxon>
        <taxon>Pterygota</taxon>
        <taxon>Neoptera</taxon>
        <taxon>Endopterygota</taxon>
        <taxon>Lepidoptera</taxon>
        <taxon>Glossata</taxon>
        <taxon>Ditrysia</taxon>
        <taxon>Tineoidea</taxon>
        <taxon>Psychidae</taxon>
        <taxon>Oiketicinae</taxon>
        <taxon>Eumeta</taxon>
    </lineage>
</organism>
<proteinExistence type="predicted"/>
<dbReference type="EMBL" id="BGZK01001784">
    <property type="protein sequence ID" value="GBP86283.1"/>
    <property type="molecule type" value="Genomic_DNA"/>
</dbReference>